<keyword evidence="2" id="KW-1185">Reference proteome</keyword>
<sequence>MYFIVLLVPQTTKEGLRTKFGLMLGMGRGQVGLEGFKKGVLIIGSGSAPHNLRALNPNSESVVPWAYDQFDTWLKGKKLSLMEDMKT</sequence>
<protein>
    <recommendedName>
        <fullName evidence="3">Extradiol ring-cleavage dioxygenase class III enzyme subunit B domain-containing protein</fullName>
    </recommendedName>
</protein>
<dbReference type="PaxDb" id="29760-VIT_16s0022g01490.t01"/>
<proteinExistence type="predicted"/>
<evidence type="ECO:0000313" key="1">
    <source>
        <dbReference type="EMBL" id="CBI24536.3"/>
    </source>
</evidence>
<dbReference type="Gene3D" id="3.40.830.10">
    <property type="entry name" value="LigB-like"/>
    <property type="match status" value="1"/>
</dbReference>
<evidence type="ECO:0008006" key="3">
    <source>
        <dbReference type="Google" id="ProtNLM"/>
    </source>
</evidence>
<dbReference type="AlphaFoldDB" id="D7T246"/>
<evidence type="ECO:0000313" key="2">
    <source>
        <dbReference type="Proteomes" id="UP000009183"/>
    </source>
</evidence>
<name>D7T246_VITVI</name>
<dbReference type="EMBL" id="FN595506">
    <property type="protein sequence ID" value="CBI24536.3"/>
    <property type="molecule type" value="Genomic_DNA"/>
</dbReference>
<accession>D7T246</accession>
<reference evidence="2" key="1">
    <citation type="journal article" date="2007" name="Nature">
        <title>The grapevine genome sequence suggests ancestral hexaploidization in major angiosperm phyla.</title>
        <authorList>
            <consortium name="The French-Italian Public Consortium for Grapevine Genome Characterization."/>
            <person name="Jaillon O."/>
            <person name="Aury J.-M."/>
            <person name="Noel B."/>
            <person name="Policriti A."/>
            <person name="Clepet C."/>
            <person name="Casagrande A."/>
            <person name="Choisne N."/>
            <person name="Aubourg S."/>
            <person name="Vitulo N."/>
            <person name="Jubin C."/>
            <person name="Vezzi A."/>
            <person name="Legeai F."/>
            <person name="Hugueney P."/>
            <person name="Dasilva C."/>
            <person name="Horner D."/>
            <person name="Mica E."/>
            <person name="Jublot D."/>
            <person name="Poulain J."/>
            <person name="Bruyere C."/>
            <person name="Billault A."/>
            <person name="Segurens B."/>
            <person name="Gouyvenoux M."/>
            <person name="Ugarte E."/>
            <person name="Cattonaro F."/>
            <person name="Anthouard V."/>
            <person name="Vico V."/>
            <person name="Del Fabbro C."/>
            <person name="Alaux M."/>
            <person name="Di Gaspero G."/>
            <person name="Dumas V."/>
            <person name="Felice N."/>
            <person name="Paillard S."/>
            <person name="Juman I."/>
            <person name="Moroldo M."/>
            <person name="Scalabrin S."/>
            <person name="Canaguier A."/>
            <person name="Le Clainche I."/>
            <person name="Malacrida G."/>
            <person name="Durand E."/>
            <person name="Pesole G."/>
            <person name="Laucou V."/>
            <person name="Chatelet P."/>
            <person name="Merdinoglu D."/>
            <person name="Delledonne M."/>
            <person name="Pezzotti M."/>
            <person name="Lecharny A."/>
            <person name="Scarpelli C."/>
            <person name="Artiguenave F."/>
            <person name="Pe M.E."/>
            <person name="Valle G."/>
            <person name="Morgante M."/>
            <person name="Caboche M."/>
            <person name="Adam-Blondon A.-F."/>
            <person name="Weissenbach J."/>
            <person name="Quetier F."/>
            <person name="Wincker P."/>
        </authorList>
    </citation>
    <scope>NUCLEOTIDE SEQUENCE [LARGE SCALE GENOMIC DNA]</scope>
    <source>
        <strain evidence="2">cv. Pinot noir / PN40024</strain>
    </source>
</reference>
<dbReference type="SUPFAM" id="SSF53213">
    <property type="entry name" value="LigB-like"/>
    <property type="match status" value="1"/>
</dbReference>
<dbReference type="Proteomes" id="UP000009183">
    <property type="component" value="Chromosome 16"/>
</dbReference>
<organism evidence="1 2">
    <name type="scientific">Vitis vinifera</name>
    <name type="common">Grape</name>
    <dbReference type="NCBI Taxonomy" id="29760"/>
    <lineage>
        <taxon>Eukaryota</taxon>
        <taxon>Viridiplantae</taxon>
        <taxon>Streptophyta</taxon>
        <taxon>Embryophyta</taxon>
        <taxon>Tracheophyta</taxon>
        <taxon>Spermatophyta</taxon>
        <taxon>Magnoliopsida</taxon>
        <taxon>eudicotyledons</taxon>
        <taxon>Gunneridae</taxon>
        <taxon>Pentapetalae</taxon>
        <taxon>rosids</taxon>
        <taxon>Vitales</taxon>
        <taxon>Vitaceae</taxon>
        <taxon>Viteae</taxon>
        <taxon>Vitis</taxon>
    </lineage>
</organism>
<dbReference type="InParanoid" id="D7T246"/>
<gene>
    <name evidence="1" type="ordered locus">VIT_16s0022g01490</name>
</gene>
<dbReference type="HOGENOM" id="CLU_2487967_0_0_1"/>